<comment type="function">
    <text evidence="10 12">F(1)F(0) ATP synthase produces ATP from ADP in the presence of a proton or sodium gradient. F-type ATPases consist of two structural domains, F(1) containing the extramembraneous catalytic core and F(0) containing the membrane proton channel, linked together by a central stalk and a peripheral stalk. During catalysis, ATP synthesis in the catalytic domain of F(1) is coupled via a rotary mechanism of the central stalk subunits to proton translocation.</text>
</comment>
<evidence type="ECO:0000256" key="2">
    <source>
        <dbReference type="ARBA" id="ARBA00022448"/>
    </source>
</evidence>
<reference evidence="14 15" key="1">
    <citation type="submission" date="2018-06" db="EMBL/GenBank/DDBJ databases">
        <title>Lujinxingia sediminis gen. nov. sp. nov., a new facultative anaerobic member of the class Deltaproteobacteria, and proposal of Lujinxingaceae fam. nov.</title>
        <authorList>
            <person name="Guo L.-Y."/>
            <person name="Li C.-M."/>
            <person name="Wang S."/>
            <person name="Du Z.-J."/>
        </authorList>
    </citation>
    <scope>NUCLEOTIDE SEQUENCE [LARGE SCALE GENOMIC DNA]</scope>
    <source>
        <strain evidence="14 15">FA350</strain>
    </source>
</reference>
<feature type="transmembrane region" description="Helical" evidence="12">
    <location>
        <begin position="48"/>
        <end position="66"/>
    </location>
</feature>
<keyword evidence="6 12" id="KW-1133">Transmembrane helix</keyword>
<name>A0A2Z4FM84_9DELT</name>
<evidence type="ECO:0000256" key="5">
    <source>
        <dbReference type="ARBA" id="ARBA00022781"/>
    </source>
</evidence>
<dbReference type="AlphaFoldDB" id="A0A2Z4FM84"/>
<gene>
    <name evidence="12" type="primary">atpF</name>
    <name evidence="14" type="ORF">DN745_11170</name>
</gene>
<evidence type="ECO:0000256" key="11">
    <source>
        <dbReference type="ARBA" id="ARBA00037847"/>
    </source>
</evidence>
<evidence type="ECO:0000313" key="15">
    <source>
        <dbReference type="Proteomes" id="UP000249799"/>
    </source>
</evidence>
<evidence type="ECO:0000256" key="7">
    <source>
        <dbReference type="ARBA" id="ARBA00023065"/>
    </source>
</evidence>
<proteinExistence type="inferred from homology"/>
<dbReference type="PANTHER" id="PTHR33445:SF1">
    <property type="entry name" value="ATP SYNTHASE SUBUNIT B"/>
    <property type="match status" value="1"/>
</dbReference>
<keyword evidence="15" id="KW-1185">Reference proteome</keyword>
<dbReference type="HAMAP" id="MF_01398">
    <property type="entry name" value="ATP_synth_b_bprime"/>
    <property type="match status" value="1"/>
</dbReference>
<keyword evidence="3 12" id="KW-0138">CF(0)</keyword>
<dbReference type="GO" id="GO:0046961">
    <property type="term" value="F:proton-transporting ATPase activity, rotational mechanism"/>
    <property type="evidence" value="ECO:0007669"/>
    <property type="project" value="TreeGrafter"/>
</dbReference>
<dbReference type="GO" id="GO:0012505">
    <property type="term" value="C:endomembrane system"/>
    <property type="evidence" value="ECO:0007669"/>
    <property type="project" value="UniProtKB-SubCell"/>
</dbReference>
<evidence type="ECO:0000256" key="3">
    <source>
        <dbReference type="ARBA" id="ARBA00022547"/>
    </source>
</evidence>
<dbReference type="GO" id="GO:0045259">
    <property type="term" value="C:proton-transporting ATP synthase complex"/>
    <property type="evidence" value="ECO:0007669"/>
    <property type="project" value="UniProtKB-KW"/>
</dbReference>
<evidence type="ECO:0000256" key="4">
    <source>
        <dbReference type="ARBA" id="ARBA00022692"/>
    </source>
</evidence>
<keyword evidence="2 12" id="KW-0813">Transport</keyword>
<dbReference type="KEGG" id="bsed:DN745_11170"/>
<keyword evidence="5 12" id="KW-0375">Hydrogen ion transport</keyword>
<accession>A0A2Z4FM84</accession>
<dbReference type="Pfam" id="PF00430">
    <property type="entry name" value="ATP-synt_B"/>
    <property type="match status" value="1"/>
</dbReference>
<keyword evidence="12" id="KW-1003">Cell membrane</keyword>
<organism evidence="14 15">
    <name type="scientific">Bradymonas sediminis</name>
    <dbReference type="NCBI Taxonomy" id="1548548"/>
    <lineage>
        <taxon>Bacteria</taxon>
        <taxon>Deltaproteobacteria</taxon>
        <taxon>Bradymonadales</taxon>
        <taxon>Bradymonadaceae</taxon>
        <taxon>Bradymonas</taxon>
    </lineage>
</organism>
<comment type="function">
    <text evidence="12">Component of the F(0) channel, it forms part of the peripheral stalk, linking F(1) to F(0).</text>
</comment>
<evidence type="ECO:0000256" key="1">
    <source>
        <dbReference type="ARBA" id="ARBA00005513"/>
    </source>
</evidence>
<keyword evidence="8 12" id="KW-0472">Membrane</keyword>
<sequence>MKLRTQKLGKARRTIRTSRSVAVAIAAALLLLAQPAFAASGAAGGFDWLSWGVSIVNLLIFLGILYKFAGPGITKHFEGRRAQLLENLDEARALREEAEARLEEYSARLDSLEAERKALLDEYHMQGEREKKRIIEEAKAQVDKMRADAKTSVEQEIKKAVASLERQMVEQAVEQAESIARAELDAGRQKALLDSYTKELSSMDAIHGSGRAA</sequence>
<evidence type="ECO:0000256" key="12">
    <source>
        <dbReference type="HAMAP-Rule" id="MF_01398"/>
    </source>
</evidence>
<dbReference type="GO" id="GO:0046933">
    <property type="term" value="F:proton-transporting ATP synthase activity, rotational mechanism"/>
    <property type="evidence" value="ECO:0007669"/>
    <property type="project" value="UniProtKB-UniRule"/>
</dbReference>
<comment type="similarity">
    <text evidence="1 12 13">Belongs to the ATPase B chain family.</text>
</comment>
<dbReference type="PANTHER" id="PTHR33445">
    <property type="entry name" value="ATP SYNTHASE SUBUNIT B', CHLOROPLASTIC"/>
    <property type="match status" value="1"/>
</dbReference>
<comment type="subunit">
    <text evidence="12">F-type ATPases have 2 components, F(1) - the catalytic core - and F(0) - the membrane proton channel. F(1) has five subunits: alpha(3), beta(3), gamma(1), delta(1), epsilon(1). F(0) has three main subunits: a(1), b(2) and c(10-14). The alpha and beta chains form an alternating ring which encloses part of the gamma chain. F(1) is attached to F(0) by a central stalk formed by the gamma and epsilon chains, while a peripheral stalk is formed by the delta and b chains.</text>
</comment>
<comment type="subcellular location">
    <subcellularLocation>
        <location evidence="12">Cell membrane</location>
        <topology evidence="12">Single-pass membrane protein</topology>
    </subcellularLocation>
    <subcellularLocation>
        <location evidence="11">Endomembrane system</location>
        <topology evidence="11">Single-pass membrane protein</topology>
    </subcellularLocation>
</comment>
<keyword evidence="7 12" id="KW-0406">Ion transport</keyword>
<keyword evidence="4 12" id="KW-0812">Transmembrane</keyword>
<protein>
    <recommendedName>
        <fullName evidence="12">ATP synthase subunit b</fullName>
    </recommendedName>
    <alternativeName>
        <fullName evidence="12">ATP synthase F(0) sector subunit b</fullName>
    </alternativeName>
    <alternativeName>
        <fullName evidence="12">ATPase subunit I</fullName>
    </alternativeName>
    <alternativeName>
        <fullName evidence="12">F-type ATPase subunit b</fullName>
        <shortName evidence="12">F-ATPase subunit b</shortName>
    </alternativeName>
</protein>
<dbReference type="CDD" id="cd06503">
    <property type="entry name" value="ATP-synt_Fo_b"/>
    <property type="match status" value="1"/>
</dbReference>
<dbReference type="RefSeq" id="WP_111334856.1">
    <property type="nucleotide sequence ID" value="NZ_CP030032.1"/>
</dbReference>
<dbReference type="GO" id="GO:0005886">
    <property type="term" value="C:plasma membrane"/>
    <property type="evidence" value="ECO:0007669"/>
    <property type="project" value="UniProtKB-SubCell"/>
</dbReference>
<evidence type="ECO:0000256" key="9">
    <source>
        <dbReference type="ARBA" id="ARBA00023310"/>
    </source>
</evidence>
<dbReference type="EMBL" id="CP030032">
    <property type="protein sequence ID" value="AWV89866.1"/>
    <property type="molecule type" value="Genomic_DNA"/>
</dbReference>
<dbReference type="InterPro" id="IPR050059">
    <property type="entry name" value="ATP_synthase_B_chain"/>
</dbReference>
<evidence type="ECO:0000256" key="13">
    <source>
        <dbReference type="RuleBase" id="RU003848"/>
    </source>
</evidence>
<evidence type="ECO:0000256" key="6">
    <source>
        <dbReference type="ARBA" id="ARBA00022989"/>
    </source>
</evidence>
<dbReference type="OrthoDB" id="5471016at2"/>
<evidence type="ECO:0000256" key="10">
    <source>
        <dbReference type="ARBA" id="ARBA00025198"/>
    </source>
</evidence>
<evidence type="ECO:0000256" key="8">
    <source>
        <dbReference type="ARBA" id="ARBA00023136"/>
    </source>
</evidence>
<dbReference type="InterPro" id="IPR002146">
    <property type="entry name" value="ATP_synth_b/b'su_bac/chlpt"/>
</dbReference>
<evidence type="ECO:0000313" key="14">
    <source>
        <dbReference type="EMBL" id="AWV89866.1"/>
    </source>
</evidence>
<dbReference type="Proteomes" id="UP000249799">
    <property type="component" value="Chromosome"/>
</dbReference>
<keyword evidence="9 12" id="KW-0066">ATP synthesis</keyword>